<evidence type="ECO:0000313" key="4">
    <source>
        <dbReference type="EMBL" id="GET40780.1"/>
    </source>
</evidence>
<reference evidence="4" key="1">
    <citation type="submission" date="2019-10" db="EMBL/GenBank/DDBJ databases">
        <title>Draft genome sequece of Microseira wollei NIES-4236.</title>
        <authorList>
            <person name="Yamaguchi H."/>
            <person name="Suzuki S."/>
            <person name="Kawachi M."/>
        </authorList>
    </citation>
    <scope>NUCLEOTIDE SEQUENCE</scope>
    <source>
        <strain evidence="4">NIES-4236</strain>
    </source>
</reference>
<feature type="compositionally biased region" description="Basic and acidic residues" evidence="3">
    <location>
        <begin position="180"/>
        <end position="189"/>
    </location>
</feature>
<comment type="caution">
    <text evidence="4">The sequence shown here is derived from an EMBL/GenBank/DDBJ whole genome shotgun (WGS) entry which is preliminary data.</text>
</comment>
<dbReference type="GO" id="GO:0010207">
    <property type="term" value="P:photosystem II assembly"/>
    <property type="evidence" value="ECO:0007669"/>
    <property type="project" value="InterPro"/>
</dbReference>
<name>A0AAV3XKV4_9CYAN</name>
<dbReference type="NCBIfam" id="TIGR03060">
    <property type="entry name" value="PS_II_psb29"/>
    <property type="match status" value="1"/>
</dbReference>
<dbReference type="Proteomes" id="UP001050975">
    <property type="component" value="Unassembled WGS sequence"/>
</dbReference>
<dbReference type="Pfam" id="PF11264">
    <property type="entry name" value="ThylakoidFormat"/>
    <property type="match status" value="1"/>
</dbReference>
<keyword evidence="1 2" id="KW-0175">Coiled coil</keyword>
<evidence type="ECO:0000256" key="1">
    <source>
        <dbReference type="ARBA" id="ARBA00023054"/>
    </source>
</evidence>
<dbReference type="AlphaFoldDB" id="A0AAV3XKV4"/>
<dbReference type="PANTHER" id="PTHR34793:SF1">
    <property type="entry name" value="PROTEIN THYLAKOID FORMATION 1, CHLOROPLASTIC"/>
    <property type="match status" value="1"/>
</dbReference>
<comment type="function">
    <text evidence="2">May be involved in photosynthetic membrane biogenesis.</text>
</comment>
<organism evidence="4 5">
    <name type="scientific">Microseira wollei NIES-4236</name>
    <dbReference type="NCBI Taxonomy" id="2530354"/>
    <lineage>
        <taxon>Bacteria</taxon>
        <taxon>Bacillati</taxon>
        <taxon>Cyanobacteriota</taxon>
        <taxon>Cyanophyceae</taxon>
        <taxon>Oscillatoriophycideae</taxon>
        <taxon>Aerosakkonematales</taxon>
        <taxon>Aerosakkonemataceae</taxon>
        <taxon>Microseira</taxon>
    </lineage>
</organism>
<accession>A0AAV3XKV4</accession>
<keyword evidence="5" id="KW-1185">Reference proteome</keyword>
<evidence type="ECO:0000256" key="3">
    <source>
        <dbReference type="SAM" id="MobiDB-lite"/>
    </source>
</evidence>
<dbReference type="HAMAP" id="MF_01843">
    <property type="entry name" value="Thf1"/>
    <property type="match status" value="1"/>
</dbReference>
<dbReference type="GO" id="GO:0030096">
    <property type="term" value="C:plasma membrane-derived thylakoid photosystem II"/>
    <property type="evidence" value="ECO:0007669"/>
    <property type="project" value="TreeGrafter"/>
</dbReference>
<dbReference type="PANTHER" id="PTHR34793">
    <property type="entry name" value="PROTEIN THYLAKOID FORMATION 1, CHLOROPLASTIC"/>
    <property type="match status" value="1"/>
</dbReference>
<proteinExistence type="inferred from homology"/>
<gene>
    <name evidence="2" type="primary">thf1</name>
    <name evidence="4" type="ORF">MiSe_55910</name>
</gene>
<evidence type="ECO:0000256" key="2">
    <source>
        <dbReference type="HAMAP-Rule" id="MF_01843"/>
    </source>
</evidence>
<dbReference type="InterPro" id="IPR017499">
    <property type="entry name" value="Thf1"/>
</dbReference>
<comment type="similarity">
    <text evidence="2">Belongs to the THF1 family.</text>
</comment>
<protein>
    <recommendedName>
        <fullName evidence="2">Protein Thf1</fullName>
    </recommendedName>
</protein>
<evidence type="ECO:0000313" key="5">
    <source>
        <dbReference type="Proteomes" id="UP001050975"/>
    </source>
</evidence>
<sequence length="209" mass="23403">MVEMHLLSVNVDFQYDPIYALGVVTTFERFMQGYRPEADKDRMFDALCQAVGYEPQQYRQDAQRLLEMASRQRGADIIAGLSQSAALGDGDLEKHLPAIASNPKFKYSRLFAVGLYTLLEQADPDLVKDTKLLNEALNKIGTGLHLPADKMQKDLELYRSNLDKMAQARLLMEDMLKAERKKREQRAADKGVVVAPPGGQKEPTDTPGS</sequence>
<feature type="region of interest" description="Disordered" evidence="3">
    <location>
        <begin position="180"/>
        <end position="209"/>
    </location>
</feature>
<dbReference type="EMBL" id="BLAY01000100">
    <property type="protein sequence ID" value="GET40780.1"/>
    <property type="molecule type" value="Genomic_DNA"/>
</dbReference>